<dbReference type="PANTHER" id="PTHR31860">
    <property type="entry name" value="HEAT-INDUCIBLE TRANSCRIPTION REPRESSOR (DUF639)-RELATED"/>
    <property type="match status" value="1"/>
</dbReference>
<sequence>MASVLPLAADFVNARFVFETLTALTARRLHYPAYDKFLKEINKPEPVILEFPEFTNSMRRDLWLGAYKRSCTDASLHIKQGRCSEWHLLPHELLLIFSLFNELPKGDFVLEELSNSLKKAATLNACSATAILKCLCVAPPIVHKLDAKKEGIEETPSSEFSVSLASLETKIEQEWFGLALGVLLLLVVGRMLCAKFGLIGQQPKEVLVSTTSEKTTLESIAAAQYGIKNLDATVKSMVITLLKIKSILEWRAPKHAKLASIVLSVVALLLMAVPFKLVLMAFLSYAFVSNLKTGRRVTSEQRKNRRLREWWETIPAVSVTVDGNPR</sequence>
<keyword evidence="1" id="KW-0812">Transmembrane</keyword>
<comment type="caution">
    <text evidence="2">The sequence shown here is derived from an EMBL/GenBank/DDBJ whole genome shotgun (WGS) entry which is preliminary data.</text>
</comment>
<evidence type="ECO:0000313" key="2">
    <source>
        <dbReference type="EMBL" id="KAG0460013.1"/>
    </source>
</evidence>
<feature type="transmembrane region" description="Helical" evidence="1">
    <location>
        <begin position="261"/>
        <end position="288"/>
    </location>
</feature>
<dbReference type="EMBL" id="JADCNM010000012">
    <property type="protein sequence ID" value="KAG0460013.1"/>
    <property type="molecule type" value="Genomic_DNA"/>
</dbReference>
<proteinExistence type="predicted"/>
<dbReference type="Proteomes" id="UP000639772">
    <property type="component" value="Chromosome 12"/>
</dbReference>
<keyword evidence="1" id="KW-0472">Membrane</keyword>
<evidence type="ECO:0000256" key="1">
    <source>
        <dbReference type="SAM" id="Phobius"/>
    </source>
</evidence>
<feature type="transmembrane region" description="Helical" evidence="1">
    <location>
        <begin position="175"/>
        <end position="193"/>
    </location>
</feature>
<dbReference type="InterPro" id="IPR006927">
    <property type="entry name" value="DUF639"/>
</dbReference>
<gene>
    <name evidence="2" type="ORF">HPP92_023141</name>
</gene>
<evidence type="ECO:0000313" key="3">
    <source>
        <dbReference type="Proteomes" id="UP000639772"/>
    </source>
</evidence>
<accession>A0A835UG29</accession>
<keyword evidence="1" id="KW-1133">Transmembrane helix</keyword>
<organism evidence="2 3">
    <name type="scientific">Vanilla planifolia</name>
    <name type="common">Vanilla</name>
    <dbReference type="NCBI Taxonomy" id="51239"/>
    <lineage>
        <taxon>Eukaryota</taxon>
        <taxon>Viridiplantae</taxon>
        <taxon>Streptophyta</taxon>
        <taxon>Embryophyta</taxon>
        <taxon>Tracheophyta</taxon>
        <taxon>Spermatophyta</taxon>
        <taxon>Magnoliopsida</taxon>
        <taxon>Liliopsida</taxon>
        <taxon>Asparagales</taxon>
        <taxon>Orchidaceae</taxon>
        <taxon>Vanilloideae</taxon>
        <taxon>Vanilleae</taxon>
        <taxon>Vanilla</taxon>
    </lineage>
</organism>
<dbReference type="AlphaFoldDB" id="A0A835UG29"/>
<protein>
    <submittedName>
        <fullName evidence="2">Uncharacterized protein</fullName>
    </submittedName>
</protein>
<dbReference type="Pfam" id="PF04842">
    <property type="entry name" value="DUF639"/>
    <property type="match status" value="1"/>
</dbReference>
<reference evidence="2 3" key="1">
    <citation type="journal article" date="2020" name="Nat. Food">
        <title>A phased Vanilla planifolia genome enables genetic improvement of flavour and production.</title>
        <authorList>
            <person name="Hasing T."/>
            <person name="Tang H."/>
            <person name="Brym M."/>
            <person name="Khazi F."/>
            <person name="Huang T."/>
            <person name="Chambers A.H."/>
        </authorList>
    </citation>
    <scope>NUCLEOTIDE SEQUENCE [LARGE SCALE GENOMIC DNA]</scope>
    <source>
        <tissue evidence="2">Leaf</tissue>
    </source>
</reference>
<name>A0A835UG29_VANPL</name>
<dbReference type="OrthoDB" id="1903413at2759"/>
<dbReference type="PANTHER" id="PTHR31860:SF5">
    <property type="entry name" value="ARGH (DUF639)"/>
    <property type="match status" value="1"/>
</dbReference>